<dbReference type="Pfam" id="PF13174">
    <property type="entry name" value="TPR_6"/>
    <property type="match status" value="1"/>
</dbReference>
<reference evidence="3 4" key="1">
    <citation type="submission" date="2019-02" db="EMBL/GenBank/DDBJ databases">
        <title>Prokaryotic population dynamics and viral predation in marine succession experiment using metagenomics: the confinement effect.</title>
        <authorList>
            <person name="Haro-Moreno J.M."/>
            <person name="Rodriguez-Valera F."/>
            <person name="Lopez-Perez M."/>
        </authorList>
    </citation>
    <scope>NUCLEOTIDE SEQUENCE [LARGE SCALE GENOMIC DNA]</scope>
    <source>
        <strain evidence="3">MED-G162</strain>
    </source>
</reference>
<keyword evidence="1" id="KW-0802">TPR repeat</keyword>
<evidence type="ECO:0000256" key="1">
    <source>
        <dbReference type="PROSITE-ProRule" id="PRU00339"/>
    </source>
</evidence>
<dbReference type="InterPro" id="IPR011990">
    <property type="entry name" value="TPR-like_helical_dom_sf"/>
</dbReference>
<sequence>MSIKSLPIIYIFIFSFLPVVTFASENESVKSDILFLKIQELEEEIADLRNKIESQNFLIEKLIDESLDLKEDIPQNNNVTLSTDIKFDGVEDPESKEQVYKAAVSALEKQDFKEAFSLFEYFVDSFNDDEKKPLSYFWLGEISLINNDFEKSNVFFMELISSYPNHYRVPLAHKKIGDIYLKSNEIENAKNKYNYVVREYPNNTASSLALQLLKNME</sequence>
<protein>
    <submittedName>
        <fullName evidence="3">Tetratricopeptide repeat protein</fullName>
    </submittedName>
</protein>
<evidence type="ECO:0000313" key="3">
    <source>
        <dbReference type="EMBL" id="RZO27523.1"/>
    </source>
</evidence>
<accession>A0A520N229</accession>
<feature type="repeat" description="TPR" evidence="1">
    <location>
        <begin position="170"/>
        <end position="203"/>
    </location>
</feature>
<dbReference type="SUPFAM" id="SSF48452">
    <property type="entry name" value="TPR-like"/>
    <property type="match status" value="1"/>
</dbReference>
<dbReference type="Gene3D" id="1.25.40.10">
    <property type="entry name" value="Tetratricopeptide repeat domain"/>
    <property type="match status" value="1"/>
</dbReference>
<evidence type="ECO:0000313" key="4">
    <source>
        <dbReference type="Proteomes" id="UP000319384"/>
    </source>
</evidence>
<dbReference type="Proteomes" id="UP000319384">
    <property type="component" value="Unassembled WGS sequence"/>
</dbReference>
<dbReference type="EMBL" id="SHBH01000001">
    <property type="protein sequence ID" value="RZO27523.1"/>
    <property type="molecule type" value="Genomic_DNA"/>
</dbReference>
<comment type="caution">
    <text evidence="3">The sequence shown here is derived from an EMBL/GenBank/DDBJ whole genome shotgun (WGS) entry which is preliminary data.</text>
</comment>
<proteinExistence type="predicted"/>
<dbReference type="InterPro" id="IPR019734">
    <property type="entry name" value="TPR_rpt"/>
</dbReference>
<dbReference type="PROSITE" id="PS50005">
    <property type="entry name" value="TPR"/>
    <property type="match status" value="1"/>
</dbReference>
<dbReference type="AlphaFoldDB" id="A0A520N229"/>
<gene>
    <name evidence="3" type="ORF">EVA95_00085</name>
</gene>
<feature type="coiled-coil region" evidence="2">
    <location>
        <begin position="31"/>
        <end position="65"/>
    </location>
</feature>
<organism evidence="3 4">
    <name type="scientific">SAR86 cluster bacterium</name>
    <dbReference type="NCBI Taxonomy" id="2030880"/>
    <lineage>
        <taxon>Bacteria</taxon>
        <taxon>Pseudomonadati</taxon>
        <taxon>Pseudomonadota</taxon>
        <taxon>Gammaproteobacteria</taxon>
        <taxon>SAR86 cluster</taxon>
    </lineage>
</organism>
<evidence type="ECO:0000256" key="2">
    <source>
        <dbReference type="SAM" id="Coils"/>
    </source>
</evidence>
<name>A0A520N229_9GAMM</name>
<keyword evidence="2" id="KW-0175">Coiled coil</keyword>